<evidence type="ECO:0000256" key="1">
    <source>
        <dbReference type="ARBA" id="ARBA00004196"/>
    </source>
</evidence>
<reference evidence="7" key="1">
    <citation type="submission" date="2020-06" db="EMBL/GenBank/DDBJ databases">
        <authorList>
            <person name="Dong N."/>
        </authorList>
    </citation>
    <scope>NUCLEOTIDE SEQUENCE</scope>
    <source>
        <strain evidence="7">R1692</strain>
    </source>
</reference>
<comment type="caution">
    <text evidence="7">The sequence shown here is derived from an EMBL/GenBank/DDBJ whole genome shotgun (WGS) entry which is preliminary data.</text>
</comment>
<dbReference type="Pfam" id="PF00578">
    <property type="entry name" value="AhpC-TSA"/>
    <property type="match status" value="1"/>
</dbReference>
<accession>A0ABT7NQL4</accession>
<dbReference type="CDD" id="cd02966">
    <property type="entry name" value="TlpA_like_family"/>
    <property type="match status" value="1"/>
</dbReference>
<dbReference type="RefSeq" id="WP_286651932.1">
    <property type="nucleotide sequence ID" value="NZ_JACAGK010000049.1"/>
</dbReference>
<dbReference type="PROSITE" id="PS00194">
    <property type="entry name" value="THIOREDOXIN_1"/>
    <property type="match status" value="1"/>
</dbReference>
<proteinExistence type="predicted"/>
<evidence type="ECO:0000256" key="2">
    <source>
        <dbReference type="ARBA" id="ARBA00022748"/>
    </source>
</evidence>
<keyword evidence="8" id="KW-1185">Reference proteome</keyword>
<protein>
    <submittedName>
        <fullName evidence="7">AhpC/TSA family protein</fullName>
    </submittedName>
</protein>
<sequence length="375" mass="40687">MKRGILCLLGAIPSLLFAQEAFSVKGKLQNTDAPAKVYFQYAADGQRVIDSAAVVKGIFSYNGTVSEPTQAQLILSPDGAGIRTLRNPDRTAIYLSKGVINVEGATLKDAKVSGNAINDDFAKYRALVAPLNAEFDALNQEYQAASDEQKNDEAFVGGLQERASAIFEKQTKIGEEFALNNPNSYVAMNLLEEMISPENVVTVGEPAYNKLSAALKNTAKGKAIAKKIETLKKVAIGATAPEFALPDTSGNVLALSSLRGKYVLIDFWASWCGPCRGENPNVVAAFNKFKDKNFTVLGVSLDRENGKDAWLQAIKDDKLEQWPHVSDLKFWKSEVVGLYGIQGIPQNFLIDPQGKIIASNLRGAALEEKLAELIK</sequence>
<evidence type="ECO:0000256" key="5">
    <source>
        <dbReference type="SAM" id="SignalP"/>
    </source>
</evidence>
<evidence type="ECO:0000259" key="6">
    <source>
        <dbReference type="PROSITE" id="PS51352"/>
    </source>
</evidence>
<evidence type="ECO:0000313" key="8">
    <source>
        <dbReference type="Proteomes" id="UP001170954"/>
    </source>
</evidence>
<evidence type="ECO:0000313" key="7">
    <source>
        <dbReference type="EMBL" id="MDM1049540.1"/>
    </source>
</evidence>
<comment type="subcellular location">
    <subcellularLocation>
        <location evidence="1">Cell envelope</location>
    </subcellularLocation>
</comment>
<dbReference type="Proteomes" id="UP001170954">
    <property type="component" value="Unassembled WGS sequence"/>
</dbReference>
<gene>
    <name evidence="7" type="ORF">HX018_14970</name>
</gene>
<dbReference type="Pfam" id="PF14289">
    <property type="entry name" value="DUF4369"/>
    <property type="match status" value="1"/>
</dbReference>
<dbReference type="Gene3D" id="3.40.30.10">
    <property type="entry name" value="Glutaredoxin"/>
    <property type="match status" value="1"/>
</dbReference>
<dbReference type="PANTHER" id="PTHR42852:SF6">
    <property type="entry name" value="THIOL:DISULFIDE INTERCHANGE PROTEIN DSBE"/>
    <property type="match status" value="1"/>
</dbReference>
<keyword evidence="3" id="KW-1015">Disulfide bond</keyword>
<evidence type="ECO:0000256" key="4">
    <source>
        <dbReference type="ARBA" id="ARBA00023284"/>
    </source>
</evidence>
<keyword evidence="2" id="KW-0201">Cytochrome c-type biogenesis</keyword>
<dbReference type="PROSITE" id="PS51352">
    <property type="entry name" value="THIOREDOXIN_2"/>
    <property type="match status" value="1"/>
</dbReference>
<dbReference type="EMBL" id="JACAGK010000049">
    <property type="protein sequence ID" value="MDM1049540.1"/>
    <property type="molecule type" value="Genomic_DNA"/>
</dbReference>
<dbReference type="InterPro" id="IPR025380">
    <property type="entry name" value="DUF4369"/>
</dbReference>
<dbReference type="SUPFAM" id="SSF52833">
    <property type="entry name" value="Thioredoxin-like"/>
    <property type="match status" value="1"/>
</dbReference>
<feature type="domain" description="Thioredoxin" evidence="6">
    <location>
        <begin position="234"/>
        <end position="375"/>
    </location>
</feature>
<feature type="signal peptide" evidence="5">
    <location>
        <begin position="1"/>
        <end position="18"/>
    </location>
</feature>
<organism evidence="7 8">
    <name type="scientific">Sphingobacterium hotanense</name>
    <dbReference type="NCBI Taxonomy" id="649196"/>
    <lineage>
        <taxon>Bacteria</taxon>
        <taxon>Pseudomonadati</taxon>
        <taxon>Bacteroidota</taxon>
        <taxon>Sphingobacteriia</taxon>
        <taxon>Sphingobacteriales</taxon>
        <taxon>Sphingobacteriaceae</taxon>
        <taxon>Sphingobacterium</taxon>
    </lineage>
</organism>
<dbReference type="InterPro" id="IPR050553">
    <property type="entry name" value="Thioredoxin_ResA/DsbE_sf"/>
</dbReference>
<dbReference type="PANTHER" id="PTHR42852">
    <property type="entry name" value="THIOL:DISULFIDE INTERCHANGE PROTEIN DSBE"/>
    <property type="match status" value="1"/>
</dbReference>
<reference evidence="7" key="2">
    <citation type="journal article" date="2022" name="Sci. Total Environ.">
        <title>Prevalence, transmission, and molecular epidemiology of tet(X)-positive bacteria among humans, animals, and environmental niches in China: An epidemiological, and genomic-based study.</title>
        <authorList>
            <person name="Dong N."/>
            <person name="Zeng Y."/>
            <person name="Cai C."/>
            <person name="Sun C."/>
            <person name="Lu J."/>
            <person name="Liu C."/>
            <person name="Zhou H."/>
            <person name="Sun Q."/>
            <person name="Shu L."/>
            <person name="Wang H."/>
            <person name="Wang Y."/>
            <person name="Wang S."/>
            <person name="Wu C."/>
            <person name="Chan E.W."/>
            <person name="Chen G."/>
            <person name="Shen Z."/>
            <person name="Chen S."/>
            <person name="Zhang R."/>
        </authorList>
    </citation>
    <scope>NUCLEOTIDE SEQUENCE</scope>
    <source>
        <strain evidence="7">R1692</strain>
    </source>
</reference>
<feature type="chain" id="PRO_5046823380" evidence="5">
    <location>
        <begin position="19"/>
        <end position="375"/>
    </location>
</feature>
<dbReference type="InterPro" id="IPR000866">
    <property type="entry name" value="AhpC/TSA"/>
</dbReference>
<evidence type="ECO:0000256" key="3">
    <source>
        <dbReference type="ARBA" id="ARBA00023157"/>
    </source>
</evidence>
<name>A0ABT7NQL4_9SPHI</name>
<dbReference type="InterPro" id="IPR017937">
    <property type="entry name" value="Thioredoxin_CS"/>
</dbReference>
<dbReference type="InterPro" id="IPR013766">
    <property type="entry name" value="Thioredoxin_domain"/>
</dbReference>
<keyword evidence="5" id="KW-0732">Signal</keyword>
<keyword evidence="4" id="KW-0676">Redox-active center</keyword>
<dbReference type="InterPro" id="IPR036249">
    <property type="entry name" value="Thioredoxin-like_sf"/>
</dbReference>